<sequence length="632" mass="72056">MAADINLIKKAIEERSKAIFNQQSSDGAWRYCFEGPAMTDAYMIILLKSLDLPYETLIEKLSERLVKKQHAYGFWKTYPNEDEGNLSATIEAYTALIYSGYKKADDPMMRKAAAYIRARGGLKHAGLLTKIFLTMNGQYKWPRLPFEPSAFVLLPSFSPINFYDFSSYARAHLAPVLLAYKHRFYLKSEHTPKLYDLTVRDSILDDGWPELQVLFTDVRSIFSSLKDELFKLKQLPPYLFSKSERFLEQYVLNHLEADGTLLSYASTTFFMIYGLLAIGYRKESAIIQQAVQGLISLIYFNDEMIHVQNSPSTIWDTALISYALIEAGNSVENKQIKKAAQFIKEHQQSSYGDWSIHAPNIKPGGWGFSESDTIHPDIDDTQAALRSIQCYAMEHPLYNASFHRGINWLMAMQNIDGGWAAFEKGTDNYFLTMIPVKHMKSAAIDPSTSDLTGRALELLGYSLHLNANHKKVKSAIKWLKRHQETNGSWYGRWGICYIYGTWAAVTGLSSVGITKQELIIQKAVRWLEKIQHEDGGWGESCESDRVKKFVDLPFSTVTQTAWATDSLISVSPKPTRSIEKGINYLLNVENLPEMSLNYPVGGGLPGSFYILYHSYKEIWPLVTLSHYYRKYR</sequence>
<feature type="domain" description="Squalene cyclase N-terminal" evidence="5">
    <location>
        <begin position="13"/>
        <end position="298"/>
    </location>
</feature>
<comment type="similarity">
    <text evidence="2">Belongs to the terpene cyclase/mutase family.</text>
</comment>
<dbReference type="InterPro" id="IPR032697">
    <property type="entry name" value="SQ_cyclase_N"/>
</dbReference>
<dbReference type="Proteomes" id="UP001596505">
    <property type="component" value="Unassembled WGS sequence"/>
</dbReference>
<evidence type="ECO:0000256" key="1">
    <source>
        <dbReference type="ARBA" id="ARBA00004999"/>
    </source>
</evidence>
<dbReference type="InterPro" id="IPR018333">
    <property type="entry name" value="Squalene_cyclase"/>
</dbReference>
<comment type="pathway">
    <text evidence="1">Secondary metabolite biosynthesis; hopanoid biosynthesis.</text>
</comment>
<protein>
    <submittedName>
        <fullName evidence="6">Prenyltransferase/squalene oxidase repeat-containing protein</fullName>
    </submittedName>
</protein>
<evidence type="ECO:0000313" key="6">
    <source>
        <dbReference type="EMBL" id="MFC7392155.1"/>
    </source>
</evidence>
<dbReference type="InterPro" id="IPR032696">
    <property type="entry name" value="SQ_cyclase_C"/>
</dbReference>
<reference evidence="7" key="1">
    <citation type="journal article" date="2019" name="Int. J. Syst. Evol. Microbiol.">
        <title>The Global Catalogue of Microorganisms (GCM) 10K type strain sequencing project: providing services to taxonomists for standard genome sequencing and annotation.</title>
        <authorList>
            <consortium name="The Broad Institute Genomics Platform"/>
            <consortium name="The Broad Institute Genome Sequencing Center for Infectious Disease"/>
            <person name="Wu L."/>
            <person name="Ma J."/>
        </authorList>
    </citation>
    <scope>NUCLEOTIDE SEQUENCE [LARGE SCALE GENOMIC DNA]</scope>
    <source>
        <strain evidence="7">CGMCC 1.16305</strain>
    </source>
</reference>
<dbReference type="Pfam" id="PF13249">
    <property type="entry name" value="SQHop_cyclase_N"/>
    <property type="match status" value="1"/>
</dbReference>
<proteinExistence type="inferred from homology"/>
<dbReference type="RefSeq" id="WP_380963932.1">
    <property type="nucleotide sequence ID" value="NZ_JBHTCO010000004.1"/>
</dbReference>
<evidence type="ECO:0000259" key="4">
    <source>
        <dbReference type="Pfam" id="PF13243"/>
    </source>
</evidence>
<organism evidence="6 7">
    <name type="scientific">Scopulibacillus cellulosilyticus</name>
    <dbReference type="NCBI Taxonomy" id="2665665"/>
    <lineage>
        <taxon>Bacteria</taxon>
        <taxon>Bacillati</taxon>
        <taxon>Bacillota</taxon>
        <taxon>Bacilli</taxon>
        <taxon>Bacillales</taxon>
        <taxon>Sporolactobacillaceae</taxon>
        <taxon>Scopulibacillus</taxon>
    </lineage>
</organism>
<dbReference type="NCBIfam" id="TIGR01787">
    <property type="entry name" value="squalene_cyclas"/>
    <property type="match status" value="1"/>
</dbReference>
<dbReference type="SUPFAM" id="SSF48239">
    <property type="entry name" value="Terpenoid cyclases/Protein prenyltransferases"/>
    <property type="match status" value="2"/>
</dbReference>
<keyword evidence="3" id="KW-0677">Repeat</keyword>
<evidence type="ECO:0000259" key="5">
    <source>
        <dbReference type="Pfam" id="PF13249"/>
    </source>
</evidence>
<feature type="domain" description="Squalene cyclase C-terminal" evidence="4">
    <location>
        <begin position="312"/>
        <end position="628"/>
    </location>
</feature>
<dbReference type="Pfam" id="PF13243">
    <property type="entry name" value="SQHop_cyclase_C"/>
    <property type="match status" value="1"/>
</dbReference>
<name>A0ABW2PUA1_9BACL</name>
<dbReference type="Gene3D" id="1.50.10.20">
    <property type="match status" value="2"/>
</dbReference>
<dbReference type="PANTHER" id="PTHR11764">
    <property type="entry name" value="TERPENE CYCLASE/MUTASE FAMILY MEMBER"/>
    <property type="match status" value="1"/>
</dbReference>
<evidence type="ECO:0000256" key="2">
    <source>
        <dbReference type="ARBA" id="ARBA00009755"/>
    </source>
</evidence>
<dbReference type="InterPro" id="IPR008930">
    <property type="entry name" value="Terpenoid_cyclase/PrenylTrfase"/>
</dbReference>
<gene>
    <name evidence="6" type="ORF">ACFQRG_04095</name>
</gene>
<accession>A0ABW2PUA1</accession>
<dbReference type="SFLD" id="SFLDG01016">
    <property type="entry name" value="Prenyltransferase_Like_2"/>
    <property type="match status" value="1"/>
</dbReference>
<evidence type="ECO:0000256" key="3">
    <source>
        <dbReference type="ARBA" id="ARBA00022737"/>
    </source>
</evidence>
<comment type="caution">
    <text evidence="6">The sequence shown here is derived from an EMBL/GenBank/DDBJ whole genome shotgun (WGS) entry which is preliminary data.</text>
</comment>
<evidence type="ECO:0000313" key="7">
    <source>
        <dbReference type="Proteomes" id="UP001596505"/>
    </source>
</evidence>
<keyword evidence="7" id="KW-1185">Reference proteome</keyword>
<dbReference type="PANTHER" id="PTHR11764:SF20">
    <property type="entry name" value="LANOSTEROL SYNTHASE"/>
    <property type="match status" value="1"/>
</dbReference>
<dbReference type="EMBL" id="JBHTCO010000004">
    <property type="protein sequence ID" value="MFC7392155.1"/>
    <property type="molecule type" value="Genomic_DNA"/>
</dbReference>